<keyword evidence="7" id="KW-0931">ER-Golgi transport</keyword>
<dbReference type="GO" id="GO:0070973">
    <property type="term" value="P:protein localization to endoplasmic reticulum exit site"/>
    <property type="evidence" value="ECO:0007669"/>
    <property type="project" value="TreeGrafter"/>
</dbReference>
<proteinExistence type="inferred from homology"/>
<dbReference type="GO" id="GO:0015031">
    <property type="term" value="P:protein transport"/>
    <property type="evidence" value="ECO:0007669"/>
    <property type="project" value="UniProtKB-KW"/>
</dbReference>
<dbReference type="InterPro" id="IPR024298">
    <property type="entry name" value="Sec16_Sec23-bd"/>
</dbReference>
<feature type="compositionally biased region" description="Polar residues" evidence="15">
    <location>
        <begin position="896"/>
        <end position="907"/>
    </location>
</feature>
<dbReference type="GO" id="GO:0005789">
    <property type="term" value="C:endoplasmic reticulum membrane"/>
    <property type="evidence" value="ECO:0007669"/>
    <property type="project" value="UniProtKB-SubCell"/>
</dbReference>
<feature type="domain" description="Sec16 Sec23-binding" evidence="16">
    <location>
        <begin position="447"/>
        <end position="679"/>
    </location>
</feature>
<keyword evidence="9" id="KW-0333">Golgi apparatus</keyword>
<name>A0AAV7T9R7_PLEWA</name>
<reference evidence="17" key="1">
    <citation type="journal article" date="2022" name="bioRxiv">
        <title>Sequencing and chromosome-scale assembly of the giantPleurodeles waltlgenome.</title>
        <authorList>
            <person name="Brown T."/>
            <person name="Elewa A."/>
            <person name="Iarovenko S."/>
            <person name="Subramanian E."/>
            <person name="Araus A.J."/>
            <person name="Petzold A."/>
            <person name="Susuki M."/>
            <person name="Suzuki K.-i.T."/>
            <person name="Hayashi T."/>
            <person name="Toyoda A."/>
            <person name="Oliveira C."/>
            <person name="Osipova E."/>
            <person name="Leigh N.D."/>
            <person name="Simon A."/>
            <person name="Yun M.H."/>
        </authorList>
    </citation>
    <scope>NUCLEOTIDE SEQUENCE</scope>
    <source>
        <strain evidence="17">20211129_DDA</strain>
        <tissue evidence="17">Liver</tissue>
    </source>
</reference>
<feature type="compositionally biased region" description="Pro residues" evidence="15">
    <location>
        <begin position="960"/>
        <end position="976"/>
    </location>
</feature>
<keyword evidence="5" id="KW-0962">Peroxisome biogenesis</keyword>
<dbReference type="Gene3D" id="1.25.40.1030">
    <property type="match status" value="1"/>
</dbReference>
<dbReference type="PANTHER" id="PTHR13402">
    <property type="entry name" value="RGPR-RELATED"/>
    <property type="match status" value="1"/>
</dbReference>
<feature type="region of interest" description="Disordered" evidence="15">
    <location>
        <begin position="877"/>
        <end position="1062"/>
    </location>
</feature>
<evidence type="ECO:0000256" key="8">
    <source>
        <dbReference type="ARBA" id="ARBA00022927"/>
    </source>
</evidence>
<evidence type="ECO:0000256" key="12">
    <source>
        <dbReference type="ARBA" id="ARBA00042457"/>
    </source>
</evidence>
<evidence type="ECO:0000256" key="11">
    <source>
        <dbReference type="ARBA" id="ARBA00039654"/>
    </source>
</evidence>
<evidence type="ECO:0000256" key="2">
    <source>
        <dbReference type="ARBA" id="ARBA00004406"/>
    </source>
</evidence>
<dbReference type="EMBL" id="JANPWB010000007">
    <property type="protein sequence ID" value="KAJ1173173.1"/>
    <property type="molecule type" value="Genomic_DNA"/>
</dbReference>
<evidence type="ECO:0000256" key="3">
    <source>
        <dbReference type="ARBA" id="ARBA00005927"/>
    </source>
</evidence>
<feature type="compositionally biased region" description="Polar residues" evidence="15">
    <location>
        <begin position="932"/>
        <end position="958"/>
    </location>
</feature>
<organism evidence="17 18">
    <name type="scientific">Pleurodeles waltl</name>
    <name type="common">Iberian ribbed newt</name>
    <dbReference type="NCBI Taxonomy" id="8319"/>
    <lineage>
        <taxon>Eukaryota</taxon>
        <taxon>Metazoa</taxon>
        <taxon>Chordata</taxon>
        <taxon>Craniata</taxon>
        <taxon>Vertebrata</taxon>
        <taxon>Euteleostomi</taxon>
        <taxon>Amphibia</taxon>
        <taxon>Batrachia</taxon>
        <taxon>Caudata</taxon>
        <taxon>Salamandroidea</taxon>
        <taxon>Salamandridae</taxon>
        <taxon>Pleurodelinae</taxon>
        <taxon>Pleurodeles</taxon>
    </lineage>
</organism>
<feature type="compositionally biased region" description="Basic and acidic residues" evidence="15">
    <location>
        <begin position="731"/>
        <end position="752"/>
    </location>
</feature>
<comment type="subcellular location">
    <subcellularLocation>
        <location evidence="2">Endoplasmic reticulum membrane</location>
        <topology evidence="2">Peripheral membrane protein</topology>
    </subcellularLocation>
    <subcellularLocation>
        <location evidence="1">Golgi apparatus membrane</location>
        <topology evidence="1">Peripheral membrane protein</topology>
    </subcellularLocation>
</comment>
<feature type="region of interest" description="Disordered" evidence="15">
    <location>
        <begin position="731"/>
        <end position="759"/>
    </location>
</feature>
<evidence type="ECO:0000256" key="15">
    <source>
        <dbReference type="SAM" id="MobiDB-lite"/>
    </source>
</evidence>
<dbReference type="GO" id="GO:0016192">
    <property type="term" value="P:vesicle-mediated transport"/>
    <property type="evidence" value="ECO:0007669"/>
    <property type="project" value="UniProtKB-KW"/>
</dbReference>
<evidence type="ECO:0000259" key="16">
    <source>
        <dbReference type="Pfam" id="PF12931"/>
    </source>
</evidence>
<dbReference type="GO" id="GO:0007030">
    <property type="term" value="P:Golgi organization"/>
    <property type="evidence" value="ECO:0007669"/>
    <property type="project" value="TreeGrafter"/>
</dbReference>
<evidence type="ECO:0000256" key="6">
    <source>
        <dbReference type="ARBA" id="ARBA00022824"/>
    </source>
</evidence>
<dbReference type="Pfam" id="PF12931">
    <property type="entry name" value="TPR_Sec16"/>
    <property type="match status" value="1"/>
</dbReference>
<gene>
    <name evidence="17" type="ORF">NDU88_005014</name>
</gene>
<dbReference type="GO" id="GO:0007031">
    <property type="term" value="P:peroxisome organization"/>
    <property type="evidence" value="ECO:0007669"/>
    <property type="project" value="UniProtKB-KW"/>
</dbReference>
<keyword evidence="6" id="KW-0256">Endoplasmic reticulum</keyword>
<keyword evidence="10" id="KW-0472">Membrane</keyword>
<evidence type="ECO:0000256" key="10">
    <source>
        <dbReference type="ARBA" id="ARBA00023136"/>
    </source>
</evidence>
<sequence>MVPELDLTWQPGWKSCASRYRLDRRGQQSRPHLKETSRVFNHSDSNYYQTADPRREYPHWPGDWGEVRQQRQPAAYSRPQSRAEVYERDTYTYRPHSRQSYEDMYHAYPMPAPGGDYQAYYHMQPRPTLEEQDWKQMECYRQQGHYWDPGYYGAHKVEQENSHLPSREGALYRTNNYEESYVRTTEQERNGEDFKSNTQEDSGVLQNEFISPQAPSFAEHSLLQQYKESGLSSSSYELSQYMCDSSDLCPPEPLNPVTTEETSLSASPQSFTPLKYCLPHVAVCFGAVGQMVRVCPNYPTEGQPAIIEIHSLEVILHDTQEQEEMRAFLGPLIREDLHKGDILSFCQRKLELIKQLNAIRSRDTVLLWQLLVLLCRQNGSMVGSDIADLLMKDCKREKYKKQDTNGNLINLNDDSWPAPAADTQDLLTGEVPSCTETIKQAVEKFTKLLFYGRKKEALDWAMRSQLWGHALFLSSKMDLRTYSWVMSRFTSSLAHNDPLQTLFQLMSGRIPQACTCCGDSKWGDWRPHLAVILSNQVADADLTRRSILVMGDTLAMKGLTEASHFCYLVASVPFGFYSVKKDSLVLLGSNHSHSKTFKAFATTEAIQCTEILEYCRQLGQAGYYIPSFQVYKLIYASRLADYGLVSQAFHYCEGIAGAILAQEGGSVLLAELFKLADRLKFSDPCLEERPGLDPPWLVQLQIRWRHLQAECGFGDRTTGHLLIKDAPTEGCLDHKEPSHSHEHLQSDSRTQGDGHSQAADTYADHAAGTAICHLGTPYHPSEPWATEWQNSQVSGEGPVLSNSRKEARPGGYNEMKALPEKMAQDPSPAMYQPPGGAPLVGGIWESHARLAHGANAHVQQHMPVPRVRTVSECSTISVDEDATPPQNGGTTETTEQSHQTQDGNQELTENKKASGSGWFSWFRSKSTKEETVPSSKAVSTGDSTPVSHPNATAVQGVTPNLPPPPPTMSSVPPPPSALLSQSARNPFSRTAGNKPPSDGCDSRTFPLSPMEMRLDPAVSSGDLSPPGAGSVPLYNPSQVSSVVGSTQNHQPKLSQRRYPIQS</sequence>
<dbReference type="FunFam" id="1.25.40.1030:FF:000003">
    <property type="entry name" value="Protein transport protein sec16"/>
    <property type="match status" value="1"/>
</dbReference>
<evidence type="ECO:0000256" key="7">
    <source>
        <dbReference type="ARBA" id="ARBA00022892"/>
    </source>
</evidence>
<evidence type="ECO:0000256" key="5">
    <source>
        <dbReference type="ARBA" id="ARBA00022593"/>
    </source>
</evidence>
<evidence type="ECO:0000256" key="4">
    <source>
        <dbReference type="ARBA" id="ARBA00022448"/>
    </source>
</evidence>
<comment type="caution">
    <text evidence="17">The sequence shown here is derived from an EMBL/GenBank/DDBJ whole genome shotgun (WGS) entry which is preliminary data.</text>
</comment>
<evidence type="ECO:0000256" key="1">
    <source>
        <dbReference type="ARBA" id="ARBA00004395"/>
    </source>
</evidence>
<protein>
    <recommendedName>
        <fullName evidence="11">Protein transport protein Sec16B</fullName>
    </recommendedName>
    <alternativeName>
        <fullName evidence="12">Regucalcin gene promoter region-related protein p117</fullName>
    </alternativeName>
    <alternativeName>
        <fullName evidence="13">SEC16 homolog B</fullName>
    </alternativeName>
</protein>
<accession>A0AAV7T9R7</accession>
<keyword evidence="18" id="KW-1185">Reference proteome</keyword>
<evidence type="ECO:0000256" key="14">
    <source>
        <dbReference type="ARBA" id="ARBA00045648"/>
    </source>
</evidence>
<feature type="compositionally biased region" description="Polar residues" evidence="15">
    <location>
        <begin position="1035"/>
        <end position="1053"/>
    </location>
</feature>
<dbReference type="GO" id="GO:0000139">
    <property type="term" value="C:Golgi membrane"/>
    <property type="evidence" value="ECO:0007669"/>
    <property type="project" value="UniProtKB-SubCell"/>
</dbReference>
<comment type="similarity">
    <text evidence="3">Belongs to the SEC16 family.</text>
</comment>
<dbReference type="GO" id="GO:0070971">
    <property type="term" value="C:endoplasmic reticulum exit site"/>
    <property type="evidence" value="ECO:0007669"/>
    <property type="project" value="TreeGrafter"/>
</dbReference>
<evidence type="ECO:0000313" key="17">
    <source>
        <dbReference type="EMBL" id="KAJ1173173.1"/>
    </source>
</evidence>
<dbReference type="AlphaFoldDB" id="A0AAV7T9R7"/>
<dbReference type="CDD" id="cd09233">
    <property type="entry name" value="ACE1-Sec16-like"/>
    <property type="match status" value="1"/>
</dbReference>
<evidence type="ECO:0000256" key="13">
    <source>
        <dbReference type="ARBA" id="ARBA00043119"/>
    </source>
</evidence>
<comment type="function">
    <text evidence="14">Plays a role in the organization of the endoplasmic reticulum exit sites (ERES), also known as transitional endoplasmic reticulum (tER). Required for secretory cargo traffic from the endoplasmic reticulum to the Golgi apparatus. Involved in peroxisome biogenesis. Regulates the transport of peroxisomal biogenesis factors PEX3 and PEX16 from the ER to peroxisomes.</text>
</comment>
<evidence type="ECO:0000256" key="9">
    <source>
        <dbReference type="ARBA" id="ARBA00023034"/>
    </source>
</evidence>
<keyword evidence="8" id="KW-0653">Protein transport</keyword>
<dbReference type="GO" id="GO:0012507">
    <property type="term" value="C:ER to Golgi transport vesicle membrane"/>
    <property type="evidence" value="ECO:0007669"/>
    <property type="project" value="TreeGrafter"/>
</dbReference>
<keyword evidence="4" id="KW-0813">Transport</keyword>
<dbReference type="Proteomes" id="UP001066276">
    <property type="component" value="Chromosome 4_1"/>
</dbReference>
<dbReference type="PANTHER" id="PTHR13402:SF11">
    <property type="entry name" value="PROTEIN TRANSPORT PROTEIN SEC16B"/>
    <property type="match status" value="1"/>
</dbReference>
<evidence type="ECO:0000313" key="18">
    <source>
        <dbReference type="Proteomes" id="UP001066276"/>
    </source>
</evidence>